<gene>
    <name evidence="4" type="ORF">GCM10009827_111630</name>
</gene>
<feature type="domain" description="STAS" evidence="3">
    <location>
        <begin position="4"/>
        <end position="109"/>
    </location>
</feature>
<evidence type="ECO:0000259" key="3">
    <source>
        <dbReference type="PROSITE" id="PS50801"/>
    </source>
</evidence>
<dbReference type="PROSITE" id="PS50801">
    <property type="entry name" value="STAS"/>
    <property type="match status" value="1"/>
</dbReference>
<name>A0ABP4P2V5_9ACTN</name>
<comment type="similarity">
    <text evidence="1 2">Belongs to the anti-sigma-factor antagonist family.</text>
</comment>
<protein>
    <recommendedName>
        <fullName evidence="2">Anti-sigma factor antagonist</fullName>
    </recommendedName>
</protein>
<organism evidence="4 5">
    <name type="scientific">Dactylosporangium maewongense</name>
    <dbReference type="NCBI Taxonomy" id="634393"/>
    <lineage>
        <taxon>Bacteria</taxon>
        <taxon>Bacillati</taxon>
        <taxon>Actinomycetota</taxon>
        <taxon>Actinomycetes</taxon>
        <taxon>Micromonosporales</taxon>
        <taxon>Micromonosporaceae</taxon>
        <taxon>Dactylosporangium</taxon>
    </lineage>
</organism>
<dbReference type="RefSeq" id="WP_344514400.1">
    <property type="nucleotide sequence ID" value="NZ_BAAAQD010000046.1"/>
</dbReference>
<dbReference type="EMBL" id="BAAAQD010000046">
    <property type="protein sequence ID" value="GAA1571427.1"/>
    <property type="molecule type" value="Genomic_DNA"/>
</dbReference>
<accession>A0ABP4P2V5</accession>
<dbReference type="InterPro" id="IPR036513">
    <property type="entry name" value="STAS_dom_sf"/>
</dbReference>
<reference evidence="5" key="1">
    <citation type="journal article" date="2019" name="Int. J. Syst. Evol. Microbiol.">
        <title>The Global Catalogue of Microorganisms (GCM) 10K type strain sequencing project: providing services to taxonomists for standard genome sequencing and annotation.</title>
        <authorList>
            <consortium name="The Broad Institute Genomics Platform"/>
            <consortium name="The Broad Institute Genome Sequencing Center for Infectious Disease"/>
            <person name="Wu L."/>
            <person name="Ma J."/>
        </authorList>
    </citation>
    <scope>NUCLEOTIDE SEQUENCE [LARGE SCALE GENOMIC DNA]</scope>
    <source>
        <strain evidence="5">JCM 15933</strain>
    </source>
</reference>
<dbReference type="CDD" id="cd07043">
    <property type="entry name" value="STAS_anti-anti-sigma_factors"/>
    <property type="match status" value="1"/>
</dbReference>
<evidence type="ECO:0000256" key="2">
    <source>
        <dbReference type="RuleBase" id="RU003749"/>
    </source>
</evidence>
<dbReference type="NCBIfam" id="TIGR00377">
    <property type="entry name" value="ant_ant_sig"/>
    <property type="match status" value="1"/>
</dbReference>
<dbReference type="PANTHER" id="PTHR33495">
    <property type="entry name" value="ANTI-SIGMA FACTOR ANTAGONIST TM_1081-RELATED-RELATED"/>
    <property type="match status" value="1"/>
</dbReference>
<dbReference type="Proteomes" id="UP001501470">
    <property type="component" value="Unassembled WGS sequence"/>
</dbReference>
<dbReference type="InterPro" id="IPR003658">
    <property type="entry name" value="Anti-sigma_ant"/>
</dbReference>
<keyword evidence="5" id="KW-1185">Reference proteome</keyword>
<dbReference type="InterPro" id="IPR002645">
    <property type="entry name" value="STAS_dom"/>
</dbReference>
<dbReference type="Gene3D" id="3.30.750.24">
    <property type="entry name" value="STAS domain"/>
    <property type="match status" value="1"/>
</dbReference>
<evidence type="ECO:0000313" key="5">
    <source>
        <dbReference type="Proteomes" id="UP001501470"/>
    </source>
</evidence>
<evidence type="ECO:0000256" key="1">
    <source>
        <dbReference type="ARBA" id="ARBA00009013"/>
    </source>
</evidence>
<evidence type="ECO:0000313" key="4">
    <source>
        <dbReference type="EMBL" id="GAA1571427.1"/>
    </source>
</evidence>
<sequence length="109" mass="11226">MAQFEVKTSEVDGRAVVALAGECDLACREELTSALLAAVDLAPVVVVDLAALRFIDSSGIHALVAGHHAAQRQGRRLQVVNAAGVVAHVLDMTGVGDLLAPPTETDMAA</sequence>
<dbReference type="PANTHER" id="PTHR33495:SF2">
    <property type="entry name" value="ANTI-SIGMA FACTOR ANTAGONIST TM_1081-RELATED"/>
    <property type="match status" value="1"/>
</dbReference>
<dbReference type="SUPFAM" id="SSF52091">
    <property type="entry name" value="SpoIIaa-like"/>
    <property type="match status" value="1"/>
</dbReference>
<proteinExistence type="inferred from homology"/>
<comment type="caution">
    <text evidence="4">The sequence shown here is derived from an EMBL/GenBank/DDBJ whole genome shotgun (WGS) entry which is preliminary data.</text>
</comment>
<dbReference type="Pfam" id="PF01740">
    <property type="entry name" value="STAS"/>
    <property type="match status" value="1"/>
</dbReference>